<dbReference type="eggNOG" id="KOG3066">
    <property type="taxonomic scope" value="Eukaryota"/>
</dbReference>
<evidence type="ECO:0000256" key="3">
    <source>
        <dbReference type="ARBA" id="ARBA00005902"/>
    </source>
</evidence>
<reference evidence="7" key="2">
    <citation type="submission" date="2018-05" db="EMBL/GenBank/DDBJ databases">
        <title>OpunRS2 (Oryza punctata Reference Sequence Version 2).</title>
        <authorList>
            <person name="Zhang J."/>
            <person name="Kudrna D."/>
            <person name="Lee S."/>
            <person name="Talag J."/>
            <person name="Welchert J."/>
            <person name="Wing R.A."/>
        </authorList>
    </citation>
    <scope>NUCLEOTIDE SEQUENCE [LARGE SCALE GENOMIC DNA]</scope>
</reference>
<dbReference type="InterPro" id="IPR036081">
    <property type="entry name" value="Translin_sf"/>
</dbReference>
<evidence type="ECO:0000313" key="7">
    <source>
        <dbReference type="EnsemblPlants" id="OPUNC01G10330.1"/>
    </source>
</evidence>
<dbReference type="Gene3D" id="1.20.58.200">
    <property type="entry name" value="Translin, domain 2"/>
    <property type="match status" value="1"/>
</dbReference>
<dbReference type="CDD" id="cd14820">
    <property type="entry name" value="TRAX"/>
    <property type="match status" value="1"/>
</dbReference>
<evidence type="ECO:0008006" key="9">
    <source>
        <dbReference type="Google" id="ProtNLM"/>
    </source>
</evidence>
<dbReference type="Gramene" id="OPUNC01G10330.1">
    <property type="protein sequence ID" value="OPUNC01G10330.1"/>
    <property type="gene ID" value="OPUNC01G10330"/>
</dbReference>
<evidence type="ECO:0000256" key="2">
    <source>
        <dbReference type="ARBA" id="ARBA00004496"/>
    </source>
</evidence>
<dbReference type="HOGENOM" id="CLU_067225_0_0_1"/>
<dbReference type="Gene3D" id="1.20.58.190">
    <property type="entry name" value="Translin, domain 1"/>
    <property type="match status" value="1"/>
</dbReference>
<reference evidence="7" key="1">
    <citation type="submission" date="2015-04" db="UniProtKB">
        <authorList>
            <consortium name="EnsemblPlants"/>
        </authorList>
    </citation>
    <scope>IDENTIFICATION</scope>
</reference>
<dbReference type="Proteomes" id="UP000026962">
    <property type="component" value="Chromosome 1"/>
</dbReference>
<keyword evidence="4" id="KW-0963">Cytoplasm</keyword>
<keyword evidence="8" id="KW-1185">Reference proteome</keyword>
<sequence>MLPLRGCHRRLLSLRGVTASSLLPPTTTTTSMAAPQSNSHPAKTLRANPPPPSTAGSTPKRSRTMATDAAAAAAHSASAGCCAMKTEFAKHAEYLNTLNDKRERLVKASRDLTMNSKKVIFQVHRISKSNKEEVLSKAENDLTGVVNQYIGKLVKELQGTDFWKLRRAYTFGVQEYVEAATFCRFCKTGTLLSLAEINDSLLELGDKSVEPLQINVLDYVLGVADLSGELMRLAIGRISDGEVEYAKNICAFVRDIYRELTLVVPLMDDNSEMKKKMEVMLQSVVKIENACFSVHVRGSEYIPLLGSSADPDYSFFGASDFDQ</sequence>
<name>A0A0E0JGS2_ORYPU</name>
<dbReference type="GO" id="GO:0005737">
    <property type="term" value="C:cytoplasm"/>
    <property type="evidence" value="ECO:0007669"/>
    <property type="project" value="UniProtKB-SubCell"/>
</dbReference>
<dbReference type="EnsemblPlants" id="OPUNC01G10330.1">
    <property type="protein sequence ID" value="OPUNC01G10330.1"/>
    <property type="gene ID" value="OPUNC01G10330"/>
</dbReference>
<feature type="compositionally biased region" description="Low complexity" evidence="6">
    <location>
        <begin position="21"/>
        <end position="35"/>
    </location>
</feature>
<dbReference type="Pfam" id="PF01997">
    <property type="entry name" value="Translin"/>
    <property type="match status" value="1"/>
</dbReference>
<dbReference type="FunFam" id="1.20.58.190:FF:000003">
    <property type="entry name" value="Translin family protein"/>
    <property type="match status" value="1"/>
</dbReference>
<evidence type="ECO:0000256" key="1">
    <source>
        <dbReference type="ARBA" id="ARBA00004123"/>
    </source>
</evidence>
<dbReference type="InterPro" id="IPR016068">
    <property type="entry name" value="Translin_N"/>
</dbReference>
<dbReference type="PANTHER" id="PTHR10741">
    <property type="entry name" value="TRANSLIN AND TRANSLIN ASSOCIATED PROTEIN X"/>
    <property type="match status" value="1"/>
</dbReference>
<keyword evidence="5" id="KW-0539">Nucleus</keyword>
<dbReference type="AlphaFoldDB" id="A0A0E0JGS2"/>
<dbReference type="InterPro" id="IPR016069">
    <property type="entry name" value="Translin_C"/>
</dbReference>
<protein>
    <recommendedName>
        <fullName evidence="9">Translin-associated protein X</fullName>
    </recommendedName>
</protein>
<comment type="similarity">
    <text evidence="3">Belongs to the translin family.</text>
</comment>
<proteinExistence type="inferred from homology"/>
<dbReference type="GO" id="GO:0043565">
    <property type="term" value="F:sequence-specific DNA binding"/>
    <property type="evidence" value="ECO:0007669"/>
    <property type="project" value="InterPro"/>
</dbReference>
<evidence type="ECO:0000256" key="6">
    <source>
        <dbReference type="SAM" id="MobiDB-lite"/>
    </source>
</evidence>
<organism evidence="7">
    <name type="scientific">Oryza punctata</name>
    <name type="common">Red rice</name>
    <dbReference type="NCBI Taxonomy" id="4537"/>
    <lineage>
        <taxon>Eukaryota</taxon>
        <taxon>Viridiplantae</taxon>
        <taxon>Streptophyta</taxon>
        <taxon>Embryophyta</taxon>
        <taxon>Tracheophyta</taxon>
        <taxon>Spermatophyta</taxon>
        <taxon>Magnoliopsida</taxon>
        <taxon>Liliopsida</taxon>
        <taxon>Poales</taxon>
        <taxon>Poaceae</taxon>
        <taxon>BOP clade</taxon>
        <taxon>Oryzoideae</taxon>
        <taxon>Oryzeae</taxon>
        <taxon>Oryzinae</taxon>
        <taxon>Oryza</taxon>
    </lineage>
</organism>
<dbReference type="OMA" id="DTCMETC"/>
<evidence type="ECO:0000256" key="4">
    <source>
        <dbReference type="ARBA" id="ARBA00022490"/>
    </source>
</evidence>
<dbReference type="FunFam" id="1.20.58.200:FF:000001">
    <property type="entry name" value="Translin-associated factor X"/>
    <property type="match status" value="1"/>
</dbReference>
<accession>A0A0E0JGS2</accession>
<dbReference type="InterPro" id="IPR002848">
    <property type="entry name" value="Translin_fam"/>
</dbReference>
<dbReference type="GO" id="GO:0005634">
    <property type="term" value="C:nucleus"/>
    <property type="evidence" value="ECO:0007669"/>
    <property type="project" value="UniProtKB-SubCell"/>
</dbReference>
<comment type="subcellular location">
    <subcellularLocation>
        <location evidence="2">Cytoplasm</location>
    </subcellularLocation>
    <subcellularLocation>
        <location evidence="1">Nucleus</location>
    </subcellularLocation>
</comment>
<dbReference type="SUPFAM" id="SSF74784">
    <property type="entry name" value="Translin"/>
    <property type="match status" value="1"/>
</dbReference>
<evidence type="ECO:0000313" key="8">
    <source>
        <dbReference type="Proteomes" id="UP000026962"/>
    </source>
</evidence>
<dbReference type="STRING" id="4537.A0A0E0JGS2"/>
<feature type="region of interest" description="Disordered" evidence="6">
    <location>
        <begin position="21"/>
        <end position="63"/>
    </location>
</feature>
<evidence type="ECO:0000256" key="5">
    <source>
        <dbReference type="ARBA" id="ARBA00023242"/>
    </source>
</evidence>